<dbReference type="SUPFAM" id="SSF158682">
    <property type="entry name" value="TerB-like"/>
    <property type="match status" value="1"/>
</dbReference>
<name>A0A7L4ZMJ0_9FLAO</name>
<dbReference type="KEGG" id="kan:IMCC3317_30880"/>
<reference evidence="1 2" key="1">
    <citation type="journal article" date="2013" name="Int. J. Syst. Evol. Microbiol.">
        <title>Kordia antarctica sp. nov., isolated from Antarctic seawater.</title>
        <authorList>
            <person name="Baek K."/>
            <person name="Choi A."/>
            <person name="Kang I."/>
            <person name="Lee K."/>
            <person name="Cho J.C."/>
        </authorList>
    </citation>
    <scope>NUCLEOTIDE SEQUENCE [LARGE SCALE GENOMIC DNA]</scope>
    <source>
        <strain evidence="1 2">IMCC3317</strain>
    </source>
</reference>
<dbReference type="InterPro" id="IPR029024">
    <property type="entry name" value="TerB-like"/>
</dbReference>
<sequence length="126" mass="13830">MKTLEELKKAVLADGVIDADEVQEIEKVIYADGKIDQDEADFLFELNDAVTGKDNHSSWTDLFIKAVASFVLDDDGSNGEIDADEAAYLVKQIEGDGEVDATEHALLVYLKSAVDKLPESLEKLLK</sequence>
<accession>A0A7L4ZMJ0</accession>
<protein>
    <recommendedName>
        <fullName evidence="3">Tellurite resistance protein TerB</fullName>
    </recommendedName>
</protein>
<dbReference type="AlphaFoldDB" id="A0A7L4ZMJ0"/>
<proteinExistence type="predicted"/>
<evidence type="ECO:0000313" key="2">
    <source>
        <dbReference type="Proteomes" id="UP000464657"/>
    </source>
</evidence>
<dbReference type="RefSeq" id="WP_160130310.1">
    <property type="nucleotide sequence ID" value="NZ_CP019288.1"/>
</dbReference>
<evidence type="ECO:0008006" key="3">
    <source>
        <dbReference type="Google" id="ProtNLM"/>
    </source>
</evidence>
<keyword evidence="2" id="KW-1185">Reference proteome</keyword>
<dbReference type="Proteomes" id="UP000464657">
    <property type="component" value="Chromosome"/>
</dbReference>
<organism evidence="1 2">
    <name type="scientific">Kordia antarctica</name>
    <dbReference type="NCBI Taxonomy" id="1218801"/>
    <lineage>
        <taxon>Bacteria</taxon>
        <taxon>Pseudomonadati</taxon>
        <taxon>Bacteroidota</taxon>
        <taxon>Flavobacteriia</taxon>
        <taxon>Flavobacteriales</taxon>
        <taxon>Flavobacteriaceae</taxon>
        <taxon>Kordia</taxon>
    </lineage>
</organism>
<evidence type="ECO:0000313" key="1">
    <source>
        <dbReference type="EMBL" id="QHI37707.1"/>
    </source>
</evidence>
<dbReference type="OrthoDB" id="7628592at2"/>
<dbReference type="EMBL" id="CP019288">
    <property type="protein sequence ID" value="QHI37707.1"/>
    <property type="molecule type" value="Genomic_DNA"/>
</dbReference>
<gene>
    <name evidence="1" type="ORF">IMCC3317_30880</name>
</gene>